<accession>A0ABS5J2W7</accession>
<sequence>MKKRAIKILSHVIVLSALALFSCSKTETAKPVESGQPGSTKPVTPPPGDTFPEQTPGITVRKIDTKGGNISNYLLYIPDTYNSEKTYKWPVVIFLHGLGEMGSDINMLRNSGLAEVVNGKPFVMIAPQCLSGWWNPQYLDMVYKEVLASYHVDPSRVYLTGLSMGGFGTWDWSSAHPEQFAAIIPICGGGDVNRMPALKNMPAWVFHSADDPIVNVENSRVLVKALKALGSPVLYTEYPTGGHDAWTRTYANADVYTWLLKQHK</sequence>
<evidence type="ECO:0000256" key="2">
    <source>
        <dbReference type="SAM" id="MobiDB-lite"/>
    </source>
</evidence>
<dbReference type="PANTHER" id="PTHR43037:SF1">
    <property type="entry name" value="BLL1128 PROTEIN"/>
    <property type="match status" value="1"/>
</dbReference>
<feature type="region of interest" description="Disordered" evidence="2">
    <location>
        <begin position="29"/>
        <end position="55"/>
    </location>
</feature>
<dbReference type="RefSeq" id="WP_211974506.1">
    <property type="nucleotide sequence ID" value="NZ_CBFHAM010000014.1"/>
</dbReference>
<protein>
    <recommendedName>
        <fullName evidence="6">Alpha/beta hydrolase family protein</fullName>
    </recommendedName>
</protein>
<gene>
    <name evidence="4" type="ORF">KE626_18965</name>
</gene>
<evidence type="ECO:0008006" key="6">
    <source>
        <dbReference type="Google" id="ProtNLM"/>
    </source>
</evidence>
<organism evidence="4 5">
    <name type="scientific">Chitinophaga hostae</name>
    <dbReference type="NCBI Taxonomy" id="2831022"/>
    <lineage>
        <taxon>Bacteria</taxon>
        <taxon>Pseudomonadati</taxon>
        <taxon>Bacteroidota</taxon>
        <taxon>Chitinophagia</taxon>
        <taxon>Chitinophagales</taxon>
        <taxon>Chitinophagaceae</taxon>
        <taxon>Chitinophaga</taxon>
    </lineage>
</organism>
<dbReference type="EMBL" id="JAGTXB010000009">
    <property type="protein sequence ID" value="MBS0029413.1"/>
    <property type="molecule type" value="Genomic_DNA"/>
</dbReference>
<reference evidence="4 5" key="1">
    <citation type="submission" date="2021-04" db="EMBL/GenBank/DDBJ databases">
        <title>Chitinophaga sp. nov., isolated from the rhizosphere soil.</title>
        <authorList>
            <person name="He S."/>
        </authorList>
    </citation>
    <scope>NUCLEOTIDE SEQUENCE [LARGE SCALE GENOMIC DNA]</scope>
    <source>
        <strain evidence="4 5">2R12</strain>
    </source>
</reference>
<dbReference type="PROSITE" id="PS51257">
    <property type="entry name" value="PROKAR_LIPOPROTEIN"/>
    <property type="match status" value="1"/>
</dbReference>
<dbReference type="PANTHER" id="PTHR43037">
    <property type="entry name" value="UNNAMED PRODUCT-RELATED"/>
    <property type="match status" value="1"/>
</dbReference>
<evidence type="ECO:0000313" key="5">
    <source>
        <dbReference type="Proteomes" id="UP000676386"/>
    </source>
</evidence>
<name>A0ABS5J2W7_9BACT</name>
<dbReference type="Proteomes" id="UP000676386">
    <property type="component" value="Unassembled WGS sequence"/>
</dbReference>
<keyword evidence="1 3" id="KW-0732">Signal</keyword>
<evidence type="ECO:0000256" key="1">
    <source>
        <dbReference type="ARBA" id="ARBA00022729"/>
    </source>
</evidence>
<dbReference type="Gene3D" id="3.40.50.1820">
    <property type="entry name" value="alpha/beta hydrolase"/>
    <property type="match status" value="1"/>
</dbReference>
<feature type="chain" id="PRO_5047212416" description="Alpha/beta hydrolase family protein" evidence="3">
    <location>
        <begin position="30"/>
        <end position="264"/>
    </location>
</feature>
<proteinExistence type="predicted"/>
<feature type="signal peptide" evidence="3">
    <location>
        <begin position="1"/>
        <end position="29"/>
    </location>
</feature>
<dbReference type="SUPFAM" id="SSF53474">
    <property type="entry name" value="alpha/beta-Hydrolases"/>
    <property type="match status" value="1"/>
</dbReference>
<dbReference type="InterPro" id="IPR050955">
    <property type="entry name" value="Plant_Biomass_Hydrol_Est"/>
</dbReference>
<evidence type="ECO:0000313" key="4">
    <source>
        <dbReference type="EMBL" id="MBS0029413.1"/>
    </source>
</evidence>
<dbReference type="InterPro" id="IPR029058">
    <property type="entry name" value="AB_hydrolase_fold"/>
</dbReference>
<evidence type="ECO:0000256" key="3">
    <source>
        <dbReference type="SAM" id="SignalP"/>
    </source>
</evidence>
<comment type="caution">
    <text evidence="4">The sequence shown here is derived from an EMBL/GenBank/DDBJ whole genome shotgun (WGS) entry which is preliminary data.</text>
</comment>
<keyword evidence="5" id="KW-1185">Reference proteome</keyword>